<evidence type="ECO:0000313" key="3">
    <source>
        <dbReference type="EMBL" id="MBM7632700.1"/>
    </source>
</evidence>
<evidence type="ECO:0000256" key="1">
    <source>
        <dbReference type="ARBA" id="ARBA00022729"/>
    </source>
</evidence>
<dbReference type="Proteomes" id="UP000741863">
    <property type="component" value="Unassembled WGS sequence"/>
</dbReference>
<keyword evidence="1" id="KW-0732">Signal</keyword>
<dbReference type="InterPro" id="IPR029050">
    <property type="entry name" value="Immunoprotect_excell_Ig-like"/>
</dbReference>
<dbReference type="Gene3D" id="2.60.40.1240">
    <property type="match status" value="1"/>
</dbReference>
<evidence type="ECO:0000259" key="2">
    <source>
        <dbReference type="Pfam" id="PF11611"/>
    </source>
</evidence>
<accession>A0ABS2PBD7</accession>
<reference evidence="3 4" key="1">
    <citation type="submission" date="2021-01" db="EMBL/GenBank/DDBJ databases">
        <title>Genomic Encyclopedia of Type Strains, Phase IV (KMG-IV): sequencing the most valuable type-strain genomes for metagenomic binning, comparative biology and taxonomic classification.</title>
        <authorList>
            <person name="Goeker M."/>
        </authorList>
    </citation>
    <scope>NUCLEOTIDE SEQUENCE [LARGE SCALE GENOMIC DNA]</scope>
    <source>
        <strain evidence="3 4">DSM 25540</strain>
    </source>
</reference>
<keyword evidence="4" id="KW-1185">Reference proteome</keyword>
<gene>
    <name evidence="3" type="ORF">JOD17_001794</name>
</gene>
<sequence>MGWKYWMLLGLVLILGFMAGMFYGSSSNTVNQVVDDNLLTTEETAQVGSFIISIHEAYLEETEDEDYVIVDVSFFNESDTNTQLAPMNSSVIDDEGYEYQHDSSFGDQRLMGGQIRPGGQRRGTLAYPVNDVESSFEWVYSNHATGQQGVWDLDLAP</sequence>
<dbReference type="Pfam" id="PF11611">
    <property type="entry name" value="DUF4352"/>
    <property type="match status" value="1"/>
</dbReference>
<protein>
    <recommendedName>
        <fullName evidence="2">DUF4352 domain-containing protein</fullName>
    </recommendedName>
</protein>
<dbReference type="EMBL" id="JAFBEC010000004">
    <property type="protein sequence ID" value="MBM7632700.1"/>
    <property type="molecule type" value="Genomic_DNA"/>
</dbReference>
<dbReference type="RefSeq" id="WP_042361249.1">
    <property type="nucleotide sequence ID" value="NZ_JAFBEC010000004.1"/>
</dbReference>
<dbReference type="InterPro" id="IPR029051">
    <property type="entry name" value="DUF4352"/>
</dbReference>
<comment type="caution">
    <text evidence="3">The sequence shown here is derived from an EMBL/GenBank/DDBJ whole genome shotgun (WGS) entry which is preliminary data.</text>
</comment>
<feature type="domain" description="DUF4352" evidence="2">
    <location>
        <begin position="42"/>
        <end position="145"/>
    </location>
</feature>
<evidence type="ECO:0000313" key="4">
    <source>
        <dbReference type="Proteomes" id="UP000741863"/>
    </source>
</evidence>
<organism evidence="3 4">
    <name type="scientific">Geomicrobium sediminis</name>
    <dbReference type="NCBI Taxonomy" id="1347788"/>
    <lineage>
        <taxon>Bacteria</taxon>
        <taxon>Bacillati</taxon>
        <taxon>Bacillota</taxon>
        <taxon>Bacilli</taxon>
        <taxon>Bacillales</taxon>
        <taxon>Geomicrobium</taxon>
    </lineage>
</organism>
<name>A0ABS2PBD7_9BACL</name>
<proteinExistence type="predicted"/>